<gene>
    <name evidence="1" type="ORF">FB567DRAFT_532552</name>
</gene>
<organism evidence="1 2">
    <name type="scientific">Paraphoma chrysanthemicola</name>
    <dbReference type="NCBI Taxonomy" id="798071"/>
    <lineage>
        <taxon>Eukaryota</taxon>
        <taxon>Fungi</taxon>
        <taxon>Dikarya</taxon>
        <taxon>Ascomycota</taxon>
        <taxon>Pezizomycotina</taxon>
        <taxon>Dothideomycetes</taxon>
        <taxon>Pleosporomycetidae</taxon>
        <taxon>Pleosporales</taxon>
        <taxon>Pleosporineae</taxon>
        <taxon>Phaeosphaeriaceae</taxon>
        <taxon>Paraphoma</taxon>
    </lineage>
</organism>
<dbReference type="Gene3D" id="3.50.50.60">
    <property type="entry name" value="FAD/NAD(P)-binding domain"/>
    <property type="match status" value="1"/>
</dbReference>
<reference evidence="1" key="1">
    <citation type="journal article" date="2021" name="Nat. Commun.">
        <title>Genetic determinants of endophytism in the Arabidopsis root mycobiome.</title>
        <authorList>
            <person name="Mesny F."/>
            <person name="Miyauchi S."/>
            <person name="Thiergart T."/>
            <person name="Pickel B."/>
            <person name="Atanasova L."/>
            <person name="Karlsson M."/>
            <person name="Huettel B."/>
            <person name="Barry K.W."/>
            <person name="Haridas S."/>
            <person name="Chen C."/>
            <person name="Bauer D."/>
            <person name="Andreopoulos W."/>
            <person name="Pangilinan J."/>
            <person name="LaButti K."/>
            <person name="Riley R."/>
            <person name="Lipzen A."/>
            <person name="Clum A."/>
            <person name="Drula E."/>
            <person name="Henrissat B."/>
            <person name="Kohler A."/>
            <person name="Grigoriev I.V."/>
            <person name="Martin F.M."/>
            <person name="Hacquard S."/>
        </authorList>
    </citation>
    <scope>NUCLEOTIDE SEQUENCE</scope>
    <source>
        <strain evidence="1">MPI-SDFR-AT-0120</strain>
    </source>
</reference>
<dbReference type="AlphaFoldDB" id="A0A8K0VV46"/>
<dbReference type="Proteomes" id="UP000813461">
    <property type="component" value="Unassembled WGS sequence"/>
</dbReference>
<sequence>MAETISPDYLVIGAGAMGMAFVDTLITDTKATVVMIDRYGRPGGHWTIVYPFVRLHQPSTFYGVNSRPLGDDKIDQVGLNKGLVELATADEVCAYYSKVMDQTFLPSGRVQYYAKHEYMGGGTFRSIITNQVTRVGQNTCIVDATYMKVTVPAMNPPSYGVSKDVSLIPPNDLPKMDRPYGGYTVIGAGKTGIDSCLWLLANGVDPKKISWIVPRDPWFFERSGLQPGPAFAQSSFARFASVGEATIAASSTEDLFRRLEACGHLLRLDDAVWPTTFRCATITVAELEQIKRVGTVIRQGRVKHVGVSEVRLEKGTYIPEPDTIYIDCTADGLAKLEPVPVFSGKHIKLQSLRYCQQVFSAALIAHMEATYDDESFKNELCRVVPHPNDPTDYLSVVLWTHQNTQRWLVQPKTAAWLQQSRLDLFGKLMSAAIQHPGDAERIQASMAAQGAAVCAKLQELM</sequence>
<dbReference type="InterPro" id="IPR036188">
    <property type="entry name" value="FAD/NAD-bd_sf"/>
</dbReference>
<evidence type="ECO:0000313" key="2">
    <source>
        <dbReference type="Proteomes" id="UP000813461"/>
    </source>
</evidence>
<protein>
    <submittedName>
        <fullName evidence="1">Pyridine nucleotide-disulfide oxidoreductase-domain-containing protein</fullName>
    </submittedName>
</protein>
<comment type="caution">
    <text evidence="1">The sequence shown here is derived from an EMBL/GenBank/DDBJ whole genome shotgun (WGS) entry which is preliminary data.</text>
</comment>
<keyword evidence="2" id="KW-1185">Reference proteome</keyword>
<accession>A0A8K0VV46</accession>
<dbReference type="EMBL" id="JAGMVJ010000016">
    <property type="protein sequence ID" value="KAH7079426.1"/>
    <property type="molecule type" value="Genomic_DNA"/>
</dbReference>
<dbReference type="OrthoDB" id="4114509at2759"/>
<name>A0A8K0VV46_9PLEO</name>
<dbReference type="SUPFAM" id="SSF51905">
    <property type="entry name" value="FAD/NAD(P)-binding domain"/>
    <property type="match status" value="1"/>
</dbReference>
<evidence type="ECO:0000313" key="1">
    <source>
        <dbReference type="EMBL" id="KAH7079426.1"/>
    </source>
</evidence>
<proteinExistence type="predicted"/>